<keyword evidence="3" id="KW-1185">Reference proteome</keyword>
<dbReference type="OrthoDB" id="2855396at2"/>
<comment type="caution">
    <text evidence="2">The sequence shown here is derived from an EMBL/GenBank/DDBJ whole genome shotgun (WGS) entry which is preliminary data.</text>
</comment>
<evidence type="ECO:0000313" key="3">
    <source>
        <dbReference type="Proteomes" id="UP000252731"/>
    </source>
</evidence>
<dbReference type="Pfam" id="PF14417">
    <property type="entry name" value="MEDS"/>
    <property type="match status" value="1"/>
</dbReference>
<name>A0A366JI97_CYTFI</name>
<dbReference type="Proteomes" id="UP000252731">
    <property type="component" value="Unassembled WGS sequence"/>
</dbReference>
<protein>
    <submittedName>
        <fullName evidence="2">DcmR-like sensory protein</fullName>
    </submittedName>
</protein>
<feature type="domain" description="MEDS" evidence="1">
    <location>
        <begin position="16"/>
        <end position="169"/>
    </location>
</feature>
<reference evidence="2 3" key="1">
    <citation type="submission" date="2018-06" db="EMBL/GenBank/DDBJ databases">
        <title>Freshwater and sediment microbial communities from various areas in North America, analyzing microbe dynamics in response to fracking.</title>
        <authorList>
            <person name="Lamendella R."/>
        </authorList>
    </citation>
    <scope>NUCLEOTIDE SEQUENCE [LARGE SCALE GENOMIC DNA]</scope>
    <source>
        <strain evidence="2 3">14_TX</strain>
    </source>
</reference>
<gene>
    <name evidence="2" type="ORF">DFO70_13015</name>
</gene>
<accession>A0A366JI97</accession>
<organism evidence="2 3">
    <name type="scientific">Cytobacillus firmus</name>
    <name type="common">Bacillus firmus</name>
    <dbReference type="NCBI Taxonomy" id="1399"/>
    <lineage>
        <taxon>Bacteria</taxon>
        <taxon>Bacillati</taxon>
        <taxon>Bacillota</taxon>
        <taxon>Bacilli</taxon>
        <taxon>Bacillales</taxon>
        <taxon>Bacillaceae</taxon>
        <taxon>Cytobacillus</taxon>
    </lineage>
</organism>
<dbReference type="RefSeq" id="WP_113885661.1">
    <property type="nucleotide sequence ID" value="NZ_QNSF01000030.1"/>
</dbReference>
<dbReference type="AlphaFoldDB" id="A0A366JI97"/>
<dbReference type="EMBL" id="QNSF01000030">
    <property type="protein sequence ID" value="RBP86209.1"/>
    <property type="molecule type" value="Genomic_DNA"/>
</dbReference>
<proteinExistence type="predicted"/>
<dbReference type="InterPro" id="IPR025847">
    <property type="entry name" value="MEDS_domain"/>
</dbReference>
<evidence type="ECO:0000313" key="2">
    <source>
        <dbReference type="EMBL" id="RBP86209.1"/>
    </source>
</evidence>
<sequence>MNRNMNQLFEEQKSVHVLYSYNGMEHYIEKVVSFIQHGISAGDYIILIENDRVYPIIQKELSRRFNEEQLRFVHRINNYDFYYSSGSYHPPAITEYFNNMVQPFVDNKISFRSWAHVEWSSMKDPLHLIEDFEKIVDEAVNTLSFPLICAYEGERMPDYLTTILMETHPYVLFEDDIIISKQYKQANTE</sequence>
<evidence type="ECO:0000259" key="1">
    <source>
        <dbReference type="Pfam" id="PF14417"/>
    </source>
</evidence>